<evidence type="ECO:0000256" key="4">
    <source>
        <dbReference type="ARBA" id="ARBA00022741"/>
    </source>
</evidence>
<keyword evidence="11" id="KW-1185">Reference proteome</keyword>
<accession>A0A1L7D538</accession>
<comment type="subcellular location">
    <subcellularLocation>
        <location evidence="7">Cytoplasm</location>
    </subcellularLocation>
</comment>
<keyword evidence="4 7" id="KW-0547">Nucleotide-binding</keyword>
<feature type="domain" description="tRNA(Ile)-lysidine/2-thiocytidine synthase N-terminal" evidence="8">
    <location>
        <begin position="27"/>
        <end position="196"/>
    </location>
</feature>
<dbReference type="InterPro" id="IPR012094">
    <property type="entry name" value="tRNA_Ile_lys_synt"/>
</dbReference>
<keyword evidence="1 7" id="KW-0963">Cytoplasm</keyword>
<feature type="domain" description="tRNA(Ile)-lysidine synthase substrate-binding" evidence="9">
    <location>
        <begin position="234"/>
        <end position="298"/>
    </location>
</feature>
<dbReference type="HAMAP" id="MF_01161">
    <property type="entry name" value="tRNA_Ile_lys_synt"/>
    <property type="match status" value="1"/>
</dbReference>
<sequence>MEPFWPRRSPNFALLRAAVREFTAHPVAVGLSGGPDSLALAAALAAESSRSSHRTKPPLAICVDHGLQEGSADVAAGAAAKARSFGLRAQVVRVAAGSGEASARIARYRALATFGLPVMAAHTAEDQAETLLLGALRGFATGMAPESEVEGCRILRPLLHLRRAHTEAACSELGLEPWLDPHNDSADFRRVRVRKEVLPLLADIVGGDAVAPLAAAGDALAADNALLATPASNDIATLVELPAPQRSRAIKAWLLAHGVDAGRASLEAIGRLVTNWHGQGPVAVKSSGNPRVRLEVKRQGGKLALLPGTISSKDN</sequence>
<evidence type="ECO:0000256" key="5">
    <source>
        <dbReference type="ARBA" id="ARBA00022840"/>
    </source>
</evidence>
<feature type="binding site" evidence="7">
    <location>
        <begin position="32"/>
        <end position="37"/>
    </location>
    <ligand>
        <name>ATP</name>
        <dbReference type="ChEBI" id="CHEBI:30616"/>
    </ligand>
</feature>
<dbReference type="RefSeq" id="WP_075735701.1">
    <property type="nucleotide sequence ID" value="NZ_CP009249.1"/>
</dbReference>
<dbReference type="InterPro" id="IPR014729">
    <property type="entry name" value="Rossmann-like_a/b/a_fold"/>
</dbReference>
<evidence type="ECO:0000313" key="11">
    <source>
        <dbReference type="Proteomes" id="UP000185491"/>
    </source>
</evidence>
<comment type="function">
    <text evidence="7">Ligates lysine onto the cytidine present at position 34 of the AUA codon-specific tRNA(Ile) that contains the anticodon CAU, in an ATP-dependent manner. Cytidine is converted to lysidine, thus changing the amino acid specificity of the tRNA from methionine to isoleucine.</text>
</comment>
<dbReference type="SUPFAM" id="SSF52402">
    <property type="entry name" value="Adenine nucleotide alpha hydrolases-like"/>
    <property type="match status" value="1"/>
</dbReference>
<name>A0A1L7D538_9CORY</name>
<gene>
    <name evidence="7" type="primary">tilS</name>
    <name evidence="10" type="ORF">CPHO_10730</name>
</gene>
<dbReference type="GO" id="GO:0032267">
    <property type="term" value="F:tRNA(Ile)-lysidine synthase activity"/>
    <property type="evidence" value="ECO:0007669"/>
    <property type="project" value="UniProtKB-EC"/>
</dbReference>
<dbReference type="InterPro" id="IPR015262">
    <property type="entry name" value="tRNA_Ile_lys_synt_subst-bd"/>
</dbReference>
<evidence type="ECO:0000313" key="10">
    <source>
        <dbReference type="EMBL" id="APT93286.1"/>
    </source>
</evidence>
<keyword evidence="2 7" id="KW-0436">Ligase</keyword>
<comment type="similarity">
    <text evidence="7">Belongs to the tRNA(Ile)-lysidine synthase family.</text>
</comment>
<dbReference type="GO" id="GO:0005524">
    <property type="term" value="F:ATP binding"/>
    <property type="evidence" value="ECO:0007669"/>
    <property type="project" value="UniProtKB-UniRule"/>
</dbReference>
<dbReference type="OrthoDB" id="5244702at2"/>
<evidence type="ECO:0000256" key="6">
    <source>
        <dbReference type="ARBA" id="ARBA00048539"/>
    </source>
</evidence>
<comment type="catalytic activity">
    <reaction evidence="6 7">
        <text>cytidine(34) in tRNA(Ile2) + L-lysine + ATP = lysidine(34) in tRNA(Ile2) + AMP + diphosphate + H(+)</text>
        <dbReference type="Rhea" id="RHEA:43744"/>
        <dbReference type="Rhea" id="RHEA-COMP:10625"/>
        <dbReference type="Rhea" id="RHEA-COMP:10670"/>
        <dbReference type="ChEBI" id="CHEBI:15378"/>
        <dbReference type="ChEBI" id="CHEBI:30616"/>
        <dbReference type="ChEBI" id="CHEBI:32551"/>
        <dbReference type="ChEBI" id="CHEBI:33019"/>
        <dbReference type="ChEBI" id="CHEBI:82748"/>
        <dbReference type="ChEBI" id="CHEBI:83665"/>
        <dbReference type="ChEBI" id="CHEBI:456215"/>
        <dbReference type="EC" id="6.3.4.19"/>
    </reaction>
</comment>
<dbReference type="Pfam" id="PF09179">
    <property type="entry name" value="TilS"/>
    <property type="match status" value="1"/>
</dbReference>
<keyword evidence="5 7" id="KW-0067">ATP-binding</keyword>
<organism evidence="10 11">
    <name type="scientific">Corynebacterium phocae</name>
    <dbReference type="NCBI Taxonomy" id="161895"/>
    <lineage>
        <taxon>Bacteria</taxon>
        <taxon>Bacillati</taxon>
        <taxon>Actinomycetota</taxon>
        <taxon>Actinomycetes</taxon>
        <taxon>Mycobacteriales</taxon>
        <taxon>Corynebacteriaceae</taxon>
        <taxon>Corynebacterium</taxon>
    </lineage>
</organism>
<dbReference type="GO" id="GO:0005737">
    <property type="term" value="C:cytoplasm"/>
    <property type="evidence" value="ECO:0007669"/>
    <property type="project" value="UniProtKB-SubCell"/>
</dbReference>
<dbReference type="CDD" id="cd01992">
    <property type="entry name" value="TilS_N"/>
    <property type="match status" value="1"/>
</dbReference>
<protein>
    <recommendedName>
        <fullName evidence="7">tRNA(Ile)-lysidine synthase</fullName>
        <ecNumber evidence="7">6.3.4.19</ecNumber>
    </recommendedName>
    <alternativeName>
        <fullName evidence="7">tRNA(Ile)-2-lysyl-cytidine synthase</fullName>
    </alternativeName>
    <alternativeName>
        <fullName evidence="7">tRNA(Ile)-lysidine synthetase</fullName>
    </alternativeName>
</protein>
<dbReference type="PANTHER" id="PTHR43033:SF1">
    <property type="entry name" value="TRNA(ILE)-LYSIDINE SYNTHASE-RELATED"/>
    <property type="match status" value="1"/>
</dbReference>
<dbReference type="Pfam" id="PF01171">
    <property type="entry name" value="ATP_bind_3"/>
    <property type="match status" value="1"/>
</dbReference>
<dbReference type="InterPro" id="IPR012795">
    <property type="entry name" value="tRNA_Ile_lys_synt_N"/>
</dbReference>
<dbReference type="GO" id="GO:0006400">
    <property type="term" value="P:tRNA modification"/>
    <property type="evidence" value="ECO:0007669"/>
    <property type="project" value="UniProtKB-UniRule"/>
</dbReference>
<dbReference type="NCBIfam" id="TIGR02432">
    <property type="entry name" value="lysidine_TilS_N"/>
    <property type="match status" value="1"/>
</dbReference>
<dbReference type="Proteomes" id="UP000185491">
    <property type="component" value="Chromosome"/>
</dbReference>
<evidence type="ECO:0000256" key="3">
    <source>
        <dbReference type="ARBA" id="ARBA00022694"/>
    </source>
</evidence>
<reference evidence="10 11" key="1">
    <citation type="submission" date="2014-08" db="EMBL/GenBank/DDBJ databases">
        <title>Complete genome sequence of Corynebacterium phocae M408/89/1(T)(=DSM 44612(T)), isolated from the common seal (Phoca vitulina).</title>
        <authorList>
            <person name="Ruckert C."/>
            <person name="Albersmeier A."/>
            <person name="Winkler A."/>
            <person name="Kalinowski J."/>
        </authorList>
    </citation>
    <scope>NUCLEOTIDE SEQUENCE [LARGE SCALE GENOMIC DNA]</scope>
    <source>
        <strain evidence="10 11">M408/89/1</strain>
    </source>
</reference>
<dbReference type="Gene3D" id="3.40.50.620">
    <property type="entry name" value="HUPs"/>
    <property type="match status" value="1"/>
</dbReference>
<dbReference type="STRING" id="161895.CPHO_10730"/>
<evidence type="ECO:0000256" key="7">
    <source>
        <dbReference type="HAMAP-Rule" id="MF_01161"/>
    </source>
</evidence>
<evidence type="ECO:0000256" key="2">
    <source>
        <dbReference type="ARBA" id="ARBA00022598"/>
    </source>
</evidence>
<dbReference type="InterPro" id="IPR011063">
    <property type="entry name" value="TilS/TtcA_N"/>
</dbReference>
<dbReference type="AlphaFoldDB" id="A0A1L7D538"/>
<evidence type="ECO:0000259" key="9">
    <source>
        <dbReference type="Pfam" id="PF09179"/>
    </source>
</evidence>
<dbReference type="EC" id="6.3.4.19" evidence="7"/>
<evidence type="ECO:0000256" key="1">
    <source>
        <dbReference type="ARBA" id="ARBA00022490"/>
    </source>
</evidence>
<dbReference type="EMBL" id="CP009249">
    <property type="protein sequence ID" value="APT93286.1"/>
    <property type="molecule type" value="Genomic_DNA"/>
</dbReference>
<dbReference type="PANTHER" id="PTHR43033">
    <property type="entry name" value="TRNA(ILE)-LYSIDINE SYNTHASE-RELATED"/>
    <property type="match status" value="1"/>
</dbReference>
<evidence type="ECO:0000259" key="8">
    <source>
        <dbReference type="Pfam" id="PF01171"/>
    </source>
</evidence>
<dbReference type="KEGG" id="cpho:CPHO_10730"/>
<keyword evidence="3 7" id="KW-0819">tRNA processing</keyword>
<proteinExistence type="inferred from homology"/>
<comment type="domain">
    <text evidence="7">The N-terminal region contains the highly conserved SGGXDS motif, predicted to be a P-loop motif involved in ATP binding.</text>
</comment>